<dbReference type="EMBL" id="CP060025">
    <property type="protein sequence ID" value="QNG76740.1"/>
    <property type="molecule type" value="Genomic_DNA"/>
</dbReference>
<dbReference type="Proteomes" id="UP000515598">
    <property type="component" value="Chromosome"/>
</dbReference>
<accession>A0AAX1I8U9</accession>
<proteinExistence type="predicted"/>
<sequence>MIIIVREELGRKNNRNILPPHRDDLTSNHAIFEASDIDSHLLTKCRTYCPLDFLASSFRLCIDSVATLDGTRRRTTLYGFSVNHSSSD</sequence>
<reference evidence="1 2" key="1">
    <citation type="submission" date="2020-08" db="EMBL/GenBank/DDBJ databases">
        <title>Phenotypic and transcriptomic analysis of seven clinical Stenotrophomonas maltophilia isolates identify a small set of shared and commonly regulated genes involved in biofilm lifestyle.</title>
        <authorList>
            <person name="Alio I."/>
            <person name="Gudzuhn M."/>
            <person name="Streit W."/>
        </authorList>
    </citation>
    <scope>NUCLEOTIDE SEQUENCE [LARGE SCALE GENOMIC DNA]</scope>
    <source>
        <strain evidence="1 2">UHH_SKK55</strain>
    </source>
</reference>
<protein>
    <submittedName>
        <fullName evidence="1">Uncharacterized protein</fullName>
    </submittedName>
</protein>
<gene>
    <name evidence="1" type="ORF">GPNADHDJ_00920</name>
</gene>
<evidence type="ECO:0000313" key="1">
    <source>
        <dbReference type="EMBL" id="QNG76740.1"/>
    </source>
</evidence>
<organism evidence="1 2">
    <name type="scientific">Stenotrophomonas maltophilia</name>
    <name type="common">Pseudomonas maltophilia</name>
    <name type="synonym">Xanthomonas maltophilia</name>
    <dbReference type="NCBI Taxonomy" id="40324"/>
    <lineage>
        <taxon>Bacteria</taxon>
        <taxon>Pseudomonadati</taxon>
        <taxon>Pseudomonadota</taxon>
        <taxon>Gammaproteobacteria</taxon>
        <taxon>Lysobacterales</taxon>
        <taxon>Lysobacteraceae</taxon>
        <taxon>Stenotrophomonas</taxon>
        <taxon>Stenotrophomonas maltophilia group</taxon>
    </lineage>
</organism>
<dbReference type="AlphaFoldDB" id="A0AAX1I8U9"/>
<evidence type="ECO:0000313" key="2">
    <source>
        <dbReference type="Proteomes" id="UP000515598"/>
    </source>
</evidence>
<name>A0AAX1I8U9_STEMA</name>